<feature type="transmembrane region" description="Helical" evidence="2">
    <location>
        <begin position="65"/>
        <end position="85"/>
    </location>
</feature>
<evidence type="ECO:0000313" key="4">
    <source>
        <dbReference type="Proteomes" id="UP001621714"/>
    </source>
</evidence>
<organism evidence="3 4">
    <name type="scientific">Marinospirillum alkalitolerans</name>
    <dbReference type="NCBI Taxonomy" id="3123374"/>
    <lineage>
        <taxon>Bacteria</taxon>
        <taxon>Pseudomonadati</taxon>
        <taxon>Pseudomonadota</taxon>
        <taxon>Gammaproteobacteria</taxon>
        <taxon>Oceanospirillales</taxon>
        <taxon>Oceanospirillaceae</taxon>
        <taxon>Marinospirillum</taxon>
    </lineage>
</organism>
<keyword evidence="2" id="KW-0812">Transmembrane</keyword>
<accession>A0ABW8PZ28</accession>
<evidence type="ECO:0000313" key="3">
    <source>
        <dbReference type="EMBL" id="MFK7161096.1"/>
    </source>
</evidence>
<protein>
    <submittedName>
        <fullName evidence="3">Uncharacterized protein</fullName>
    </submittedName>
</protein>
<sequence length="290" mass="33438">MEPLESIRALTWCQVLTCFFFALLAGWHFHIHDLPHASLYFTGMLLVIFFLAFQPEHKGLRWLDFGTHLIFSFYTLISFYLVLQLSEETPLYYLSIHLAYPFLALAFFPYRQGLNYVIGFAVSVNFLLMLEFSGSFRATILLAFWAGTLLATLYGYTHQRRQQEYLQRLRRDPNTKVFNAAQLAQDQLREEQRAAREKTYLLQVKLQPHTPPLSLAQLQRIQQALLPYEQLYQDQQQQLVLLLPAANEAAAEQRKLSLSTAIQDADLLTLHPPAPTPSPSLAPPVRQLRA</sequence>
<dbReference type="EMBL" id="JBANFI010000004">
    <property type="protein sequence ID" value="MFK7161096.1"/>
    <property type="molecule type" value="Genomic_DNA"/>
</dbReference>
<feature type="transmembrane region" description="Helical" evidence="2">
    <location>
        <begin position="37"/>
        <end position="53"/>
    </location>
</feature>
<feature type="transmembrane region" description="Helical" evidence="2">
    <location>
        <begin position="136"/>
        <end position="156"/>
    </location>
</feature>
<proteinExistence type="predicted"/>
<dbReference type="RefSeq" id="WP_405339442.1">
    <property type="nucleotide sequence ID" value="NZ_JBANFI010000004.1"/>
</dbReference>
<feature type="transmembrane region" description="Helical" evidence="2">
    <location>
        <begin position="91"/>
        <end position="108"/>
    </location>
</feature>
<gene>
    <name evidence="3" type="ORF">V6U78_08615</name>
</gene>
<name>A0ABW8PZ28_9GAMM</name>
<dbReference type="Proteomes" id="UP001621714">
    <property type="component" value="Unassembled WGS sequence"/>
</dbReference>
<feature type="transmembrane region" description="Helical" evidence="2">
    <location>
        <begin position="12"/>
        <end position="31"/>
    </location>
</feature>
<feature type="region of interest" description="Disordered" evidence="1">
    <location>
        <begin position="269"/>
        <end position="290"/>
    </location>
</feature>
<keyword evidence="4" id="KW-1185">Reference proteome</keyword>
<reference evidence="3 4" key="1">
    <citation type="submission" date="2024-02" db="EMBL/GenBank/DDBJ databases">
        <title>Marinospirillum sp. MEB 164 isolated from Lonar lake sediment.</title>
        <authorList>
            <person name="Joshi A."/>
            <person name="Thite S."/>
        </authorList>
    </citation>
    <scope>NUCLEOTIDE SEQUENCE [LARGE SCALE GENOMIC DNA]</scope>
    <source>
        <strain evidence="3 4">MEB164</strain>
    </source>
</reference>
<evidence type="ECO:0000256" key="2">
    <source>
        <dbReference type="SAM" id="Phobius"/>
    </source>
</evidence>
<comment type="caution">
    <text evidence="3">The sequence shown here is derived from an EMBL/GenBank/DDBJ whole genome shotgun (WGS) entry which is preliminary data.</text>
</comment>
<keyword evidence="2" id="KW-1133">Transmembrane helix</keyword>
<feature type="transmembrane region" description="Helical" evidence="2">
    <location>
        <begin position="113"/>
        <end position="130"/>
    </location>
</feature>
<keyword evidence="2" id="KW-0472">Membrane</keyword>
<feature type="compositionally biased region" description="Pro residues" evidence="1">
    <location>
        <begin position="272"/>
        <end position="282"/>
    </location>
</feature>
<evidence type="ECO:0000256" key="1">
    <source>
        <dbReference type="SAM" id="MobiDB-lite"/>
    </source>
</evidence>